<accession>A0A9X4KUL1</accession>
<evidence type="ECO:0000313" key="4">
    <source>
        <dbReference type="Proteomes" id="UP001153404"/>
    </source>
</evidence>
<dbReference type="Gene3D" id="3.40.50.720">
    <property type="entry name" value="NAD(P)-binding Rossmann-like Domain"/>
    <property type="match status" value="1"/>
</dbReference>
<dbReference type="AlphaFoldDB" id="A0A9X4KUL1"/>
<dbReference type="PANTHER" id="PTHR43669:SF3">
    <property type="entry name" value="ALCOHOL DEHYDROGENASE, PUTATIVE (AFU_ORTHOLOGUE AFUA_3G03445)-RELATED"/>
    <property type="match status" value="1"/>
</dbReference>
<dbReference type="SUPFAM" id="SSF51735">
    <property type="entry name" value="NAD(P)-binding Rossmann-fold domains"/>
    <property type="match status" value="1"/>
</dbReference>
<dbReference type="InterPro" id="IPR002347">
    <property type="entry name" value="SDR_fam"/>
</dbReference>
<evidence type="ECO:0000256" key="2">
    <source>
        <dbReference type="ARBA" id="ARBA00023002"/>
    </source>
</evidence>
<dbReference type="CDD" id="cd05233">
    <property type="entry name" value="SDR_c"/>
    <property type="match status" value="1"/>
</dbReference>
<dbReference type="RefSeq" id="WP_277530331.1">
    <property type="nucleotide sequence ID" value="NZ_JAPDIA010000003.1"/>
</dbReference>
<sequence length="265" mass="27436">MKLAEKNAIIYGGGGAIGGAVARLFAQQGARVFLASRSANKMEQVAADIRNSGGTADTAVVDALDGQAVRDHADRVAREAGGIHLALNAIGIAHNQFKPLADLSLEEFEVPVTAYIRSTFLISQAVARHMKRARSGVILHVTTPASRMAGPGFIGHSVACAGVEAISRNLAGELAKDGIRSVCIRSHMIPEAIAMDSHSKGLFQENAAMAGIALDQMLEGAAGSTLLHKLPTLKEIAETALFLASDGAASMTGTVANLSGGFLLD</sequence>
<keyword evidence="2" id="KW-0560">Oxidoreductase</keyword>
<dbReference type="PANTHER" id="PTHR43669">
    <property type="entry name" value="5-KETO-D-GLUCONATE 5-REDUCTASE"/>
    <property type="match status" value="1"/>
</dbReference>
<reference evidence="3" key="1">
    <citation type="submission" date="2022-10" db="EMBL/GenBank/DDBJ databases">
        <title>Comparative genomic analysis of Cohnella hashimotonis sp. nov., isolated from the International Space Station.</title>
        <authorList>
            <person name="Simpson A."/>
            <person name="Venkateswaran K."/>
        </authorList>
    </citation>
    <scope>NUCLEOTIDE SEQUENCE</scope>
    <source>
        <strain evidence="3">DSM 28161</strain>
    </source>
</reference>
<dbReference type="Pfam" id="PF13561">
    <property type="entry name" value="adh_short_C2"/>
    <property type="match status" value="1"/>
</dbReference>
<comment type="caution">
    <text evidence="3">The sequence shown here is derived from an EMBL/GenBank/DDBJ whole genome shotgun (WGS) entry which is preliminary data.</text>
</comment>
<comment type="similarity">
    <text evidence="1">Belongs to the short-chain dehydrogenases/reductases (SDR) family.</text>
</comment>
<name>A0A9X4KUL1_9BACL</name>
<proteinExistence type="inferred from homology"/>
<organism evidence="3 4">
    <name type="scientific">Cohnella rhizosphaerae</name>
    <dbReference type="NCBI Taxonomy" id="1457232"/>
    <lineage>
        <taxon>Bacteria</taxon>
        <taxon>Bacillati</taxon>
        <taxon>Bacillota</taxon>
        <taxon>Bacilli</taxon>
        <taxon>Bacillales</taxon>
        <taxon>Paenibacillaceae</taxon>
        <taxon>Cohnella</taxon>
    </lineage>
</organism>
<evidence type="ECO:0000256" key="1">
    <source>
        <dbReference type="ARBA" id="ARBA00006484"/>
    </source>
</evidence>
<protein>
    <submittedName>
        <fullName evidence="3">SDR family oxidoreductase</fullName>
    </submittedName>
</protein>
<evidence type="ECO:0000313" key="3">
    <source>
        <dbReference type="EMBL" id="MDG0809184.1"/>
    </source>
</evidence>
<dbReference type="EMBL" id="JAPDIA010000003">
    <property type="protein sequence ID" value="MDG0809184.1"/>
    <property type="molecule type" value="Genomic_DNA"/>
</dbReference>
<dbReference type="PRINTS" id="PR00081">
    <property type="entry name" value="GDHRDH"/>
</dbReference>
<dbReference type="Proteomes" id="UP001153404">
    <property type="component" value="Unassembled WGS sequence"/>
</dbReference>
<keyword evidence="4" id="KW-1185">Reference proteome</keyword>
<dbReference type="InterPro" id="IPR036291">
    <property type="entry name" value="NAD(P)-bd_dom_sf"/>
</dbReference>
<dbReference type="GO" id="GO:0016491">
    <property type="term" value="F:oxidoreductase activity"/>
    <property type="evidence" value="ECO:0007669"/>
    <property type="project" value="UniProtKB-KW"/>
</dbReference>
<gene>
    <name evidence="3" type="ORF">OMP40_07195</name>
</gene>